<protein>
    <recommendedName>
        <fullName evidence="3">Toxin HigB-2</fullName>
    </recommendedName>
</protein>
<keyword evidence="2" id="KW-1185">Reference proteome</keyword>
<comment type="caution">
    <text evidence="1">The sequence shown here is derived from an EMBL/GenBank/DDBJ whole genome shotgun (WGS) entry which is preliminary data.</text>
</comment>
<dbReference type="EMBL" id="PXYH01000003">
    <property type="protein sequence ID" value="PSJ46927.1"/>
    <property type="molecule type" value="Genomic_DNA"/>
</dbReference>
<proteinExistence type="predicted"/>
<dbReference type="AlphaFoldDB" id="A0A2P7R9L6"/>
<dbReference type="RefSeq" id="WP_106452290.1">
    <property type="nucleotide sequence ID" value="NZ_PXYH01000003.1"/>
</dbReference>
<dbReference type="InterPro" id="IPR009387">
    <property type="entry name" value="HigB-2"/>
</dbReference>
<evidence type="ECO:0000313" key="1">
    <source>
        <dbReference type="EMBL" id="PSJ46927.1"/>
    </source>
</evidence>
<reference evidence="1 2" key="1">
    <citation type="submission" date="2018-03" db="EMBL/GenBank/DDBJ databases">
        <title>The draft genome of Zobellella taiwanensis JCM 13381.</title>
        <authorList>
            <person name="Liu L."/>
            <person name="Li L."/>
            <person name="Wang T."/>
            <person name="Zhang X."/>
            <person name="Liang L."/>
        </authorList>
    </citation>
    <scope>NUCLEOTIDE SEQUENCE [LARGE SCALE GENOMIC DNA]</scope>
    <source>
        <strain evidence="1 2">JCM 13381</strain>
    </source>
</reference>
<evidence type="ECO:0008006" key="3">
    <source>
        <dbReference type="Google" id="ProtNLM"/>
    </source>
</evidence>
<dbReference type="Proteomes" id="UP000242181">
    <property type="component" value="Unassembled WGS sequence"/>
</dbReference>
<evidence type="ECO:0000313" key="2">
    <source>
        <dbReference type="Proteomes" id="UP000242181"/>
    </source>
</evidence>
<dbReference type="OrthoDB" id="197283at2"/>
<accession>A0A2P7R9L6</accession>
<gene>
    <name evidence="1" type="ORF">C7I36_03235</name>
</gene>
<name>A0A2P7R9L6_9GAMM</name>
<dbReference type="PIRSF" id="PIRSF039032">
    <property type="entry name" value="HigB-2"/>
    <property type="match status" value="1"/>
</dbReference>
<organism evidence="1 2">
    <name type="scientific">Zobellella taiwanensis</name>
    <dbReference type="NCBI Taxonomy" id="347535"/>
    <lineage>
        <taxon>Bacteria</taxon>
        <taxon>Pseudomonadati</taxon>
        <taxon>Pseudomonadota</taxon>
        <taxon>Gammaproteobacteria</taxon>
        <taxon>Aeromonadales</taxon>
        <taxon>Aeromonadaceae</taxon>
        <taxon>Zobellella</taxon>
    </lineage>
</organism>
<sequence length="106" mass="12038">MIFIETPIFTADVKELLPDDEYRALQEHLASNPQAGPVIQDTGGLRKVRWSAQGKGKRGGVRVIYYHLSADSQIRMIFIYKKGIQDDLTPEQKKVLRTINEGWSHG</sequence>